<dbReference type="RefSeq" id="WP_189381016.1">
    <property type="nucleotide sequence ID" value="NZ_BMYI01000005.1"/>
</dbReference>
<accession>A0ABQ3FG10</accession>
<sequence length="144" mass="15681">MTREKAQDAWIDLLERDLGQPAVLRLLANCGGQKRAVPKRSAGSALARELGTEVAEWLALRFGGTSLDIPSPRGREQQSQASRLRAAILDAGLTEPRRSANDIASEFGVSAVWVHTLRSRMRAEFAQLSLPLPDPAPRKPPYGA</sequence>
<proteinExistence type="predicted"/>
<dbReference type="Proteomes" id="UP000658305">
    <property type="component" value="Unassembled WGS sequence"/>
</dbReference>
<evidence type="ECO:0000313" key="2">
    <source>
        <dbReference type="Proteomes" id="UP000658305"/>
    </source>
</evidence>
<gene>
    <name evidence="1" type="ORF">GCM10007291_22330</name>
</gene>
<protein>
    <submittedName>
        <fullName evidence="1">Uncharacterized protein</fullName>
    </submittedName>
</protein>
<organism evidence="1 2">
    <name type="scientific">Gemmobacter nanjingensis</name>
    <dbReference type="NCBI Taxonomy" id="488454"/>
    <lineage>
        <taxon>Bacteria</taxon>
        <taxon>Pseudomonadati</taxon>
        <taxon>Pseudomonadota</taxon>
        <taxon>Alphaproteobacteria</taxon>
        <taxon>Rhodobacterales</taxon>
        <taxon>Paracoccaceae</taxon>
        <taxon>Gemmobacter</taxon>
    </lineage>
</organism>
<name>A0ABQ3FG10_9RHOB</name>
<dbReference type="EMBL" id="BMYI01000005">
    <property type="protein sequence ID" value="GHC22419.1"/>
    <property type="molecule type" value="Genomic_DNA"/>
</dbReference>
<comment type="caution">
    <text evidence="1">The sequence shown here is derived from an EMBL/GenBank/DDBJ whole genome shotgun (WGS) entry which is preliminary data.</text>
</comment>
<keyword evidence="2" id="KW-1185">Reference proteome</keyword>
<reference evidence="2" key="1">
    <citation type="journal article" date="2019" name="Int. J. Syst. Evol. Microbiol.">
        <title>The Global Catalogue of Microorganisms (GCM) 10K type strain sequencing project: providing services to taxonomists for standard genome sequencing and annotation.</title>
        <authorList>
            <consortium name="The Broad Institute Genomics Platform"/>
            <consortium name="The Broad Institute Genome Sequencing Center for Infectious Disease"/>
            <person name="Wu L."/>
            <person name="Ma J."/>
        </authorList>
    </citation>
    <scope>NUCLEOTIDE SEQUENCE [LARGE SCALE GENOMIC DNA]</scope>
    <source>
        <strain evidence="2">KCTC 23298</strain>
    </source>
</reference>
<evidence type="ECO:0000313" key="1">
    <source>
        <dbReference type="EMBL" id="GHC22419.1"/>
    </source>
</evidence>